<keyword evidence="2" id="KW-1185">Reference proteome</keyword>
<evidence type="ECO:0000313" key="1">
    <source>
        <dbReference type="EMBL" id="BAO29244.1"/>
    </source>
</evidence>
<dbReference type="InterPro" id="IPR054240">
    <property type="entry name" value="DUF6967"/>
</dbReference>
<organism evidence="1 2">
    <name type="scientific">Sulfuritalea hydrogenivorans sk43H</name>
    <dbReference type="NCBI Taxonomy" id="1223802"/>
    <lineage>
        <taxon>Bacteria</taxon>
        <taxon>Pseudomonadati</taxon>
        <taxon>Pseudomonadota</taxon>
        <taxon>Betaproteobacteria</taxon>
        <taxon>Nitrosomonadales</taxon>
        <taxon>Sterolibacteriaceae</taxon>
        <taxon>Sulfuritalea</taxon>
    </lineage>
</organism>
<dbReference type="HOGENOM" id="CLU_181318_0_0_4"/>
<protein>
    <submittedName>
        <fullName evidence="1">Uncharacterized protein</fullName>
    </submittedName>
</protein>
<sequence>MDTVTSLDKFRVPIGNQEIELQQFVFESGGMPLLRTRIREGSRFTIFDIDPVTAARWGKVLGDWAAAQPAETGKEGAAT</sequence>
<evidence type="ECO:0000313" key="2">
    <source>
        <dbReference type="Proteomes" id="UP000031637"/>
    </source>
</evidence>
<dbReference type="Proteomes" id="UP000031637">
    <property type="component" value="Chromosome"/>
</dbReference>
<proteinExistence type="predicted"/>
<dbReference type="OrthoDB" id="8911478at2"/>
<name>W0SDE2_9PROT</name>
<dbReference type="RefSeq" id="WP_052473398.1">
    <property type="nucleotide sequence ID" value="NZ_AP012547.1"/>
</dbReference>
<accession>W0SDE2</accession>
<dbReference type="EMBL" id="AP012547">
    <property type="protein sequence ID" value="BAO29244.1"/>
    <property type="molecule type" value="Genomic_DNA"/>
</dbReference>
<gene>
    <name evidence="1" type="ORF">SUTH_01445</name>
</gene>
<dbReference type="Pfam" id="PF22295">
    <property type="entry name" value="DUF6967"/>
    <property type="match status" value="1"/>
</dbReference>
<dbReference type="KEGG" id="shd:SUTH_01445"/>
<dbReference type="STRING" id="1223802.SUTH_01445"/>
<reference evidence="1 2" key="1">
    <citation type="journal article" date="2014" name="Syst. Appl. Microbiol.">
        <title>Complete genomes of freshwater sulfur oxidizers Sulfuricella denitrificans skB26 and Sulfuritalea hydrogenivorans sk43H: genetic insights into the sulfur oxidation pathway of betaproteobacteria.</title>
        <authorList>
            <person name="Watanabe T."/>
            <person name="Kojima H."/>
            <person name="Fukui M."/>
        </authorList>
    </citation>
    <scope>NUCLEOTIDE SEQUENCE [LARGE SCALE GENOMIC DNA]</scope>
    <source>
        <strain evidence="1">DSM22779</strain>
    </source>
</reference>
<dbReference type="AlphaFoldDB" id="W0SDE2"/>